<dbReference type="InterPro" id="IPR023795">
    <property type="entry name" value="Serpin_CS"/>
</dbReference>
<dbReference type="AlphaFoldDB" id="A0A9J6BD39"/>
<evidence type="ECO:0000256" key="3">
    <source>
        <dbReference type="ARBA" id="ARBA00022900"/>
    </source>
</evidence>
<comment type="similarity">
    <text evidence="1 4">Belongs to the serpin family.</text>
</comment>
<evidence type="ECO:0000256" key="4">
    <source>
        <dbReference type="RuleBase" id="RU000411"/>
    </source>
</evidence>
<name>A0A9J6BD39_POLVA</name>
<keyword evidence="7" id="KW-1185">Reference proteome</keyword>
<keyword evidence="3" id="KW-0722">Serine protease inhibitor</keyword>
<feature type="domain" description="Serpin" evidence="5">
    <location>
        <begin position="35"/>
        <end position="393"/>
    </location>
</feature>
<evidence type="ECO:0000313" key="6">
    <source>
        <dbReference type="EMBL" id="KAG5667551.1"/>
    </source>
</evidence>
<dbReference type="EMBL" id="JADBJN010000004">
    <property type="protein sequence ID" value="KAG5667551.1"/>
    <property type="molecule type" value="Genomic_DNA"/>
</dbReference>
<proteinExistence type="inferred from homology"/>
<organism evidence="6 7">
    <name type="scientific">Polypedilum vanderplanki</name>
    <name type="common">Sleeping chironomid midge</name>
    <dbReference type="NCBI Taxonomy" id="319348"/>
    <lineage>
        <taxon>Eukaryota</taxon>
        <taxon>Metazoa</taxon>
        <taxon>Ecdysozoa</taxon>
        <taxon>Arthropoda</taxon>
        <taxon>Hexapoda</taxon>
        <taxon>Insecta</taxon>
        <taxon>Pterygota</taxon>
        <taxon>Neoptera</taxon>
        <taxon>Endopterygota</taxon>
        <taxon>Diptera</taxon>
        <taxon>Nematocera</taxon>
        <taxon>Chironomoidea</taxon>
        <taxon>Chironomidae</taxon>
        <taxon>Chironominae</taxon>
        <taxon>Polypedilum</taxon>
        <taxon>Polypedilum</taxon>
    </lineage>
</organism>
<dbReference type="SMART" id="SM00093">
    <property type="entry name" value="SERPIN"/>
    <property type="match status" value="1"/>
</dbReference>
<dbReference type="Gene3D" id="2.30.39.10">
    <property type="entry name" value="Alpha-1-antitrypsin, domain 1"/>
    <property type="match status" value="1"/>
</dbReference>
<accession>A0A9J6BD39</accession>
<dbReference type="InterPro" id="IPR042185">
    <property type="entry name" value="Serpin_sf_2"/>
</dbReference>
<dbReference type="InterPro" id="IPR042178">
    <property type="entry name" value="Serpin_sf_1"/>
</dbReference>
<keyword evidence="2" id="KW-0646">Protease inhibitor</keyword>
<dbReference type="Proteomes" id="UP001107558">
    <property type="component" value="Chromosome 4"/>
</dbReference>
<dbReference type="CDD" id="cd00172">
    <property type="entry name" value="serpin"/>
    <property type="match status" value="1"/>
</dbReference>
<dbReference type="GO" id="GO:0004867">
    <property type="term" value="F:serine-type endopeptidase inhibitor activity"/>
    <property type="evidence" value="ECO:0007669"/>
    <property type="project" value="UniProtKB-KW"/>
</dbReference>
<dbReference type="InterPro" id="IPR036186">
    <property type="entry name" value="Serpin_sf"/>
</dbReference>
<dbReference type="SUPFAM" id="SSF56574">
    <property type="entry name" value="Serpins"/>
    <property type="match status" value="1"/>
</dbReference>
<dbReference type="OrthoDB" id="671595at2759"/>
<reference evidence="6" key="1">
    <citation type="submission" date="2021-03" db="EMBL/GenBank/DDBJ databases">
        <title>Chromosome level genome of the anhydrobiotic midge Polypedilum vanderplanki.</title>
        <authorList>
            <person name="Yoshida Y."/>
            <person name="Kikawada T."/>
            <person name="Gusev O."/>
        </authorList>
    </citation>
    <scope>NUCLEOTIDE SEQUENCE</scope>
    <source>
        <strain evidence="6">NIAS01</strain>
        <tissue evidence="6">Whole body or cell culture</tissue>
    </source>
</reference>
<dbReference type="PANTHER" id="PTHR11461:SF211">
    <property type="entry name" value="GH10112P-RELATED"/>
    <property type="match status" value="1"/>
</dbReference>
<dbReference type="InterPro" id="IPR000215">
    <property type="entry name" value="Serpin_fam"/>
</dbReference>
<dbReference type="Pfam" id="PF00079">
    <property type="entry name" value="Serpin"/>
    <property type="match status" value="1"/>
</dbReference>
<sequence length="393" mass="44298">MSIIFVFTTYLFFLHHYFVDAQDQTYLQAQQKFSLELFSNVSGPDYSAGVILSPIIIDFSLSLLLIGSSGNTFKQLLFGLQYPANYSINLIEINSNLMIKNMINAGGIEYGIKIYVDKKLSLQNNFKTAIQKYFNSGIETVDFAQKFQSVQTINDFISNSTHGMIQNVMTPDELDSQTSMILVNCIYFKGAWVNPFNKNNTEQMDFKLDKINTTKIDFMKIKTDFKYGAVDTLNGAKVVELPYVNSSVTLTLILPQEVDGLKNLITAARNYDWSKLSENLKNKKVLLIMPKFNATFGLNLNQAIENMGMDSIFYPSIANIDRVAHKNGKPYLISLEKMYHKVIISVDEYGTTAAAVSTANKISTPVVFQANQPFLYALRSNSTIYFIGQFTGK</sequence>
<dbReference type="InterPro" id="IPR023796">
    <property type="entry name" value="Serpin_dom"/>
</dbReference>
<evidence type="ECO:0000256" key="1">
    <source>
        <dbReference type="ARBA" id="ARBA00009500"/>
    </source>
</evidence>
<dbReference type="GO" id="GO:0005615">
    <property type="term" value="C:extracellular space"/>
    <property type="evidence" value="ECO:0007669"/>
    <property type="project" value="InterPro"/>
</dbReference>
<comment type="caution">
    <text evidence="6">The sequence shown here is derived from an EMBL/GenBank/DDBJ whole genome shotgun (WGS) entry which is preliminary data.</text>
</comment>
<dbReference type="PROSITE" id="PS00284">
    <property type="entry name" value="SERPIN"/>
    <property type="match status" value="1"/>
</dbReference>
<evidence type="ECO:0000259" key="5">
    <source>
        <dbReference type="SMART" id="SM00093"/>
    </source>
</evidence>
<evidence type="ECO:0000313" key="7">
    <source>
        <dbReference type="Proteomes" id="UP001107558"/>
    </source>
</evidence>
<dbReference type="PANTHER" id="PTHR11461">
    <property type="entry name" value="SERINE PROTEASE INHIBITOR, SERPIN"/>
    <property type="match status" value="1"/>
</dbReference>
<evidence type="ECO:0000256" key="2">
    <source>
        <dbReference type="ARBA" id="ARBA00022690"/>
    </source>
</evidence>
<dbReference type="Gene3D" id="3.30.497.10">
    <property type="entry name" value="Antithrombin, subunit I, domain 2"/>
    <property type="match status" value="1"/>
</dbReference>
<protein>
    <recommendedName>
        <fullName evidence="5">Serpin domain-containing protein</fullName>
    </recommendedName>
</protein>
<gene>
    <name evidence="6" type="ORF">PVAND_015530</name>
</gene>